<protein>
    <recommendedName>
        <fullName evidence="4">Reverse transcriptase zinc-binding domain-containing protein</fullName>
    </recommendedName>
</protein>
<organism evidence="3">
    <name type="scientific">Arundo donax</name>
    <name type="common">Giant reed</name>
    <name type="synonym">Donax arundinaceus</name>
    <dbReference type="NCBI Taxonomy" id="35708"/>
    <lineage>
        <taxon>Eukaryota</taxon>
        <taxon>Viridiplantae</taxon>
        <taxon>Streptophyta</taxon>
        <taxon>Embryophyta</taxon>
        <taxon>Tracheophyta</taxon>
        <taxon>Spermatophyta</taxon>
        <taxon>Magnoliopsida</taxon>
        <taxon>Liliopsida</taxon>
        <taxon>Poales</taxon>
        <taxon>Poaceae</taxon>
        <taxon>PACMAD clade</taxon>
        <taxon>Arundinoideae</taxon>
        <taxon>Arundineae</taxon>
        <taxon>Arundo</taxon>
    </lineage>
</organism>
<dbReference type="CDD" id="cd06222">
    <property type="entry name" value="RNase_H_like"/>
    <property type="match status" value="1"/>
</dbReference>
<dbReference type="InterPro" id="IPR036397">
    <property type="entry name" value="RNaseH_sf"/>
</dbReference>
<reference evidence="3" key="2">
    <citation type="journal article" date="2015" name="Data Brief">
        <title>Shoot transcriptome of the giant reed, Arundo donax.</title>
        <authorList>
            <person name="Barrero R.A."/>
            <person name="Guerrero F.D."/>
            <person name="Moolhuijzen P."/>
            <person name="Goolsby J.A."/>
            <person name="Tidwell J."/>
            <person name="Bellgard S.E."/>
            <person name="Bellgard M.I."/>
        </authorList>
    </citation>
    <scope>NUCLEOTIDE SEQUENCE</scope>
    <source>
        <tissue evidence="3">Shoot tissue taken approximately 20 cm above the soil surface</tissue>
    </source>
</reference>
<dbReference type="InterPro" id="IPR012337">
    <property type="entry name" value="RNaseH-like_sf"/>
</dbReference>
<dbReference type="InterPro" id="IPR052929">
    <property type="entry name" value="RNase_H-like_EbsB-rel"/>
</dbReference>
<dbReference type="SUPFAM" id="SSF53098">
    <property type="entry name" value="Ribonuclease H-like"/>
    <property type="match status" value="1"/>
</dbReference>
<dbReference type="InterPro" id="IPR002156">
    <property type="entry name" value="RNaseH_domain"/>
</dbReference>
<proteinExistence type="predicted"/>
<dbReference type="PANTHER" id="PTHR47074:SF73">
    <property type="entry name" value="OS04G0448401 PROTEIN"/>
    <property type="match status" value="1"/>
</dbReference>
<reference evidence="3" key="1">
    <citation type="submission" date="2014-09" db="EMBL/GenBank/DDBJ databases">
        <authorList>
            <person name="Magalhaes I.L.F."/>
            <person name="Oliveira U."/>
            <person name="Santos F.R."/>
            <person name="Vidigal T.H.D.A."/>
            <person name="Brescovit A.D."/>
            <person name="Santos A.J."/>
        </authorList>
    </citation>
    <scope>NUCLEOTIDE SEQUENCE</scope>
    <source>
        <tissue evidence="3">Shoot tissue taken approximately 20 cm above the soil surface</tissue>
    </source>
</reference>
<name>A0A0A8XVJ3_ARUDO</name>
<evidence type="ECO:0000259" key="2">
    <source>
        <dbReference type="Pfam" id="PF13966"/>
    </source>
</evidence>
<evidence type="ECO:0000313" key="3">
    <source>
        <dbReference type="EMBL" id="JAD15717.1"/>
    </source>
</evidence>
<dbReference type="Pfam" id="PF13456">
    <property type="entry name" value="RVT_3"/>
    <property type="match status" value="1"/>
</dbReference>
<dbReference type="EMBL" id="GBRH01282178">
    <property type="protein sequence ID" value="JAD15717.1"/>
    <property type="molecule type" value="Transcribed_RNA"/>
</dbReference>
<dbReference type="InterPro" id="IPR044730">
    <property type="entry name" value="RNase_H-like_dom_plant"/>
</dbReference>
<accession>A0A0A8XVJ3</accession>
<evidence type="ECO:0000259" key="1">
    <source>
        <dbReference type="Pfam" id="PF13456"/>
    </source>
</evidence>
<dbReference type="GO" id="GO:0003676">
    <property type="term" value="F:nucleic acid binding"/>
    <property type="evidence" value="ECO:0007669"/>
    <property type="project" value="InterPro"/>
</dbReference>
<feature type="domain" description="RNase H type-1" evidence="1">
    <location>
        <begin position="308"/>
        <end position="431"/>
    </location>
</feature>
<sequence>MHGKRLLDRGIIWRGGNGENIRLAQDKWVPDSPCHPIIPKVQLPEDTRVSFLIDEAAGSWNEEVVYASFNEADAKRILSIPLSQNPLHDFVSWLHTRTGIYTVKSAYVMARTESAHLYTSASGRGATSNQTSTSKEWKRLWGIRAPPKVRIILWRFAHNCLPTGQQLKSRNIPAPDVCYHCGREETMEHVFLTCQYTAEIWRELKRVYGMATRHINFVNAGQWLFDFLARSTEQEATILAISFWRIWEARNGMRNGDGVVHPHCIAGKILAYGDMVLMHLYESAISNRCDPPHPKRWAPPREGWVMVNVDAAVFAKPDRMGIGIVIRDHNSCFLVACRQTIEGITVPELAEALAIRRAVLLTSELEYNQALIASDCLSLVQKLRLEGNDRSHAGVIIQDIKQAARGSSAVFSFIHVNRCCNGVAHVLARSADQLCDSVWTNEAPEVIRASLCND</sequence>
<feature type="domain" description="Reverse transcriptase zinc-binding" evidence="2">
    <location>
        <begin position="117"/>
        <end position="201"/>
    </location>
</feature>
<evidence type="ECO:0008006" key="4">
    <source>
        <dbReference type="Google" id="ProtNLM"/>
    </source>
</evidence>
<dbReference type="InterPro" id="IPR026960">
    <property type="entry name" value="RVT-Znf"/>
</dbReference>
<dbReference type="PANTHER" id="PTHR47074">
    <property type="entry name" value="BNAC02G40300D PROTEIN"/>
    <property type="match status" value="1"/>
</dbReference>
<dbReference type="Gene3D" id="3.30.420.10">
    <property type="entry name" value="Ribonuclease H-like superfamily/Ribonuclease H"/>
    <property type="match status" value="1"/>
</dbReference>
<dbReference type="Pfam" id="PF13966">
    <property type="entry name" value="zf-RVT"/>
    <property type="match status" value="1"/>
</dbReference>
<dbReference type="AlphaFoldDB" id="A0A0A8XVJ3"/>
<dbReference type="GO" id="GO:0004523">
    <property type="term" value="F:RNA-DNA hybrid ribonuclease activity"/>
    <property type="evidence" value="ECO:0007669"/>
    <property type="project" value="InterPro"/>
</dbReference>